<proteinExistence type="predicted"/>
<protein>
    <submittedName>
        <fullName evidence="2">Uncharacterized protein</fullName>
    </submittedName>
</protein>
<feature type="compositionally biased region" description="Basic and acidic residues" evidence="1">
    <location>
        <begin position="109"/>
        <end position="126"/>
    </location>
</feature>
<name>A0AAV3WYM8_9GAST</name>
<organism evidence="2 3">
    <name type="scientific">Plakobranchus ocellatus</name>
    <dbReference type="NCBI Taxonomy" id="259542"/>
    <lineage>
        <taxon>Eukaryota</taxon>
        <taxon>Metazoa</taxon>
        <taxon>Spiralia</taxon>
        <taxon>Lophotrochozoa</taxon>
        <taxon>Mollusca</taxon>
        <taxon>Gastropoda</taxon>
        <taxon>Heterobranchia</taxon>
        <taxon>Euthyneura</taxon>
        <taxon>Panpulmonata</taxon>
        <taxon>Sacoglossa</taxon>
        <taxon>Placobranchoidea</taxon>
        <taxon>Plakobranchidae</taxon>
        <taxon>Plakobranchus</taxon>
    </lineage>
</organism>
<feature type="region of interest" description="Disordered" evidence="1">
    <location>
        <begin position="109"/>
        <end position="128"/>
    </location>
</feature>
<gene>
    <name evidence="2" type="ORF">PoB_000133100</name>
</gene>
<evidence type="ECO:0000313" key="2">
    <source>
        <dbReference type="EMBL" id="GFN74825.1"/>
    </source>
</evidence>
<dbReference type="AlphaFoldDB" id="A0AAV3WYM8"/>
<dbReference type="Proteomes" id="UP000735302">
    <property type="component" value="Unassembled WGS sequence"/>
</dbReference>
<reference evidence="2 3" key="1">
    <citation type="journal article" date="2021" name="Elife">
        <title>Chloroplast acquisition without the gene transfer in kleptoplastic sea slugs, Plakobranchus ocellatus.</title>
        <authorList>
            <person name="Maeda T."/>
            <person name="Takahashi S."/>
            <person name="Yoshida T."/>
            <person name="Shimamura S."/>
            <person name="Takaki Y."/>
            <person name="Nagai Y."/>
            <person name="Toyoda A."/>
            <person name="Suzuki Y."/>
            <person name="Arimoto A."/>
            <person name="Ishii H."/>
            <person name="Satoh N."/>
            <person name="Nishiyama T."/>
            <person name="Hasebe M."/>
            <person name="Maruyama T."/>
            <person name="Minagawa J."/>
            <person name="Obokata J."/>
            <person name="Shigenobu S."/>
        </authorList>
    </citation>
    <scope>NUCLEOTIDE SEQUENCE [LARGE SCALE GENOMIC DNA]</scope>
</reference>
<sequence>MDSIYDTQRILSYNDKEIVENNNQDDFLKSLKTLRLREFLPFKVRSKRKRKRQIFTTQKDLPNTNDHGYCDKVRHPEGTHKSIPHPVSFSSQKPDVKINENHMFKTFQEIEHSSSESEDSSTHNEEQNTWCTFSSGGIQIDGVKHALPKEITIFNERFVPISPLRQMIVVVISTNL</sequence>
<comment type="caution">
    <text evidence="2">The sequence shown here is derived from an EMBL/GenBank/DDBJ whole genome shotgun (WGS) entry which is preliminary data.</text>
</comment>
<evidence type="ECO:0000313" key="3">
    <source>
        <dbReference type="Proteomes" id="UP000735302"/>
    </source>
</evidence>
<keyword evidence="3" id="KW-1185">Reference proteome</keyword>
<evidence type="ECO:0000256" key="1">
    <source>
        <dbReference type="SAM" id="MobiDB-lite"/>
    </source>
</evidence>
<dbReference type="EMBL" id="BLXT01000167">
    <property type="protein sequence ID" value="GFN74825.1"/>
    <property type="molecule type" value="Genomic_DNA"/>
</dbReference>
<accession>A0AAV3WYM8</accession>